<feature type="domain" description="Integrase catalytic" evidence="1">
    <location>
        <begin position="192"/>
        <end position="358"/>
    </location>
</feature>
<dbReference type="InterPro" id="IPR025948">
    <property type="entry name" value="HTH-like_dom"/>
</dbReference>
<name>A0ABW1EMJ2_9BACT</name>
<organism evidence="2 3">
    <name type="scientific">Acidicapsa dinghuensis</name>
    <dbReference type="NCBI Taxonomy" id="2218256"/>
    <lineage>
        <taxon>Bacteria</taxon>
        <taxon>Pseudomonadati</taxon>
        <taxon>Acidobacteriota</taxon>
        <taxon>Terriglobia</taxon>
        <taxon>Terriglobales</taxon>
        <taxon>Acidobacteriaceae</taxon>
        <taxon>Acidicapsa</taxon>
    </lineage>
</organism>
<evidence type="ECO:0000259" key="1">
    <source>
        <dbReference type="PROSITE" id="PS50994"/>
    </source>
</evidence>
<reference evidence="3" key="1">
    <citation type="journal article" date="2019" name="Int. J. Syst. Evol. Microbiol.">
        <title>The Global Catalogue of Microorganisms (GCM) 10K type strain sequencing project: providing services to taxonomists for standard genome sequencing and annotation.</title>
        <authorList>
            <consortium name="The Broad Institute Genomics Platform"/>
            <consortium name="The Broad Institute Genome Sequencing Center for Infectious Disease"/>
            <person name="Wu L."/>
            <person name="Ma J."/>
        </authorList>
    </citation>
    <scope>NUCLEOTIDE SEQUENCE [LARGE SCALE GENOMIC DNA]</scope>
    <source>
        <strain evidence="3">JCM 4087</strain>
    </source>
</reference>
<dbReference type="Pfam" id="PF01527">
    <property type="entry name" value="HTH_Tnp_1"/>
    <property type="match status" value="1"/>
</dbReference>
<dbReference type="InterPro" id="IPR001584">
    <property type="entry name" value="Integrase_cat-core"/>
</dbReference>
<dbReference type="RefSeq" id="WP_377819806.1">
    <property type="nucleotide sequence ID" value="NZ_JAGSYH010000001.1"/>
</dbReference>
<sequence>MDKGRHTEAQIIAALKQVEAGRTVDDVARQCGVSGATIYAWKAKYGGLEVSEAQRLRSLEDENSRLKRLVADLSLDKEMLKAVIFKKRPQLVDRRTAAHWLCMNYGVSQRRVCGLLSIAVSSYRYQSRRSDKSLREKLVRLGREKPRYGYRRLQVLVKREGERVNHKRLWRVYREAGLCLKRKKRRHCVRVGSPRPMLTGASQEWALDFAHDVLAAGRNIRVLSVVDAFTRECLALEVDTGFASSRVTRVLEQIIARRGCPQAIRCDNGPELTSRHFLAWALEWKIELRHIQPGKPTQNAHVESFHGRLREECLRISWFTNQFDARRKVTDWKVEYNEQRPHSSLGYRTPAEFARVALTPSYGKDVGSAHFENTHGVFNFPTAPATG</sequence>
<keyword evidence="3" id="KW-1185">Reference proteome</keyword>
<dbReference type="InterPro" id="IPR009057">
    <property type="entry name" value="Homeodomain-like_sf"/>
</dbReference>
<dbReference type="InterPro" id="IPR002514">
    <property type="entry name" value="Transposase_8"/>
</dbReference>
<protein>
    <submittedName>
        <fullName evidence="2">IS3 family transposase</fullName>
    </submittedName>
</protein>
<accession>A0ABW1EMJ2</accession>
<dbReference type="Pfam" id="PF13683">
    <property type="entry name" value="rve_3"/>
    <property type="match status" value="1"/>
</dbReference>
<evidence type="ECO:0000313" key="2">
    <source>
        <dbReference type="EMBL" id="MFC5865007.1"/>
    </source>
</evidence>
<dbReference type="PANTHER" id="PTHR47515">
    <property type="entry name" value="LOW CALCIUM RESPONSE LOCUS PROTEIN T"/>
    <property type="match status" value="1"/>
</dbReference>
<dbReference type="Gene3D" id="3.30.420.10">
    <property type="entry name" value="Ribonuclease H-like superfamily/Ribonuclease H"/>
    <property type="match status" value="1"/>
</dbReference>
<dbReference type="NCBIfam" id="NF033516">
    <property type="entry name" value="transpos_IS3"/>
    <property type="match status" value="1"/>
</dbReference>
<dbReference type="PROSITE" id="PS50994">
    <property type="entry name" value="INTEGRASE"/>
    <property type="match status" value="1"/>
</dbReference>
<dbReference type="InterPro" id="IPR048020">
    <property type="entry name" value="Transpos_IS3"/>
</dbReference>
<dbReference type="InterPro" id="IPR012337">
    <property type="entry name" value="RNaseH-like_sf"/>
</dbReference>
<dbReference type="SUPFAM" id="SSF53098">
    <property type="entry name" value="Ribonuclease H-like"/>
    <property type="match status" value="1"/>
</dbReference>
<proteinExistence type="predicted"/>
<dbReference type="Proteomes" id="UP001596091">
    <property type="component" value="Unassembled WGS sequence"/>
</dbReference>
<dbReference type="Pfam" id="PF13276">
    <property type="entry name" value="HTH_21"/>
    <property type="match status" value="1"/>
</dbReference>
<evidence type="ECO:0000313" key="3">
    <source>
        <dbReference type="Proteomes" id="UP001596091"/>
    </source>
</evidence>
<comment type="caution">
    <text evidence="2">The sequence shown here is derived from an EMBL/GenBank/DDBJ whole genome shotgun (WGS) entry which is preliminary data.</text>
</comment>
<dbReference type="EMBL" id="JBHSPH010000010">
    <property type="protein sequence ID" value="MFC5865007.1"/>
    <property type="molecule type" value="Genomic_DNA"/>
</dbReference>
<dbReference type="PANTHER" id="PTHR47515:SF1">
    <property type="entry name" value="BLR2054 PROTEIN"/>
    <property type="match status" value="1"/>
</dbReference>
<dbReference type="SUPFAM" id="SSF46689">
    <property type="entry name" value="Homeodomain-like"/>
    <property type="match status" value="1"/>
</dbReference>
<gene>
    <name evidence="2" type="ORF">ACFPT7_22050</name>
</gene>
<dbReference type="InterPro" id="IPR036397">
    <property type="entry name" value="RNaseH_sf"/>
</dbReference>